<gene>
    <name evidence="1" type="ORF">GCM10017786_54490</name>
</gene>
<dbReference type="Proteomes" id="UP000605897">
    <property type="component" value="Unassembled WGS sequence"/>
</dbReference>
<keyword evidence="2" id="KW-1185">Reference proteome</keyword>
<dbReference type="EMBL" id="BNAU01000007">
    <property type="protein sequence ID" value="GHF13909.1"/>
    <property type="molecule type" value="Genomic_DNA"/>
</dbReference>
<dbReference type="RefSeq" id="WP_191247492.1">
    <property type="nucleotide sequence ID" value="NZ_BNAU01000007.1"/>
</dbReference>
<organism evidence="1 2">
    <name type="scientific">Amycolatopsis deserti</name>
    <dbReference type="NCBI Taxonomy" id="185696"/>
    <lineage>
        <taxon>Bacteria</taxon>
        <taxon>Bacillati</taxon>
        <taxon>Actinomycetota</taxon>
        <taxon>Actinomycetes</taxon>
        <taxon>Pseudonocardiales</taxon>
        <taxon>Pseudonocardiaceae</taxon>
        <taxon>Amycolatopsis</taxon>
    </lineage>
</organism>
<comment type="caution">
    <text evidence="1">The sequence shown here is derived from an EMBL/GenBank/DDBJ whole genome shotgun (WGS) entry which is preliminary data.</text>
</comment>
<evidence type="ECO:0000313" key="2">
    <source>
        <dbReference type="Proteomes" id="UP000605897"/>
    </source>
</evidence>
<proteinExistence type="predicted"/>
<name>A0ABQ3J9R9_9PSEU</name>
<protein>
    <submittedName>
        <fullName evidence="1">Uncharacterized protein</fullName>
    </submittedName>
</protein>
<sequence>MIIEPYLERPINNFSAVATAAMAAIGRVRLVAEFLDKLDLRDVVEVPGSYPLVPEDPPELLTNLLREFVPVASRRSG</sequence>
<evidence type="ECO:0000313" key="1">
    <source>
        <dbReference type="EMBL" id="GHF13909.1"/>
    </source>
</evidence>
<accession>A0ABQ3J9R9</accession>
<reference evidence="2" key="1">
    <citation type="journal article" date="2019" name="Int. J. Syst. Evol. Microbiol.">
        <title>The Global Catalogue of Microorganisms (GCM) 10K type strain sequencing project: providing services to taxonomists for standard genome sequencing and annotation.</title>
        <authorList>
            <consortium name="The Broad Institute Genomics Platform"/>
            <consortium name="The Broad Institute Genome Sequencing Center for Infectious Disease"/>
            <person name="Wu L."/>
            <person name="Ma J."/>
        </authorList>
    </citation>
    <scope>NUCLEOTIDE SEQUENCE [LARGE SCALE GENOMIC DNA]</scope>
    <source>
        <strain evidence="2">CGMCC 4.7677</strain>
    </source>
</reference>